<evidence type="ECO:0000313" key="2">
    <source>
        <dbReference type="EMBL" id="KAA8518892.1"/>
    </source>
</evidence>
<dbReference type="AlphaFoldDB" id="A0A5J4ZN31"/>
<gene>
    <name evidence="2" type="ORF">F0562_016334</name>
</gene>
<dbReference type="PANTHER" id="PTHR23315">
    <property type="entry name" value="U BOX DOMAIN-CONTAINING"/>
    <property type="match status" value="1"/>
</dbReference>
<dbReference type="InterPro" id="IPR016024">
    <property type="entry name" value="ARM-type_fold"/>
</dbReference>
<dbReference type="PANTHER" id="PTHR23315:SF275">
    <property type="entry name" value="U-BOX DOMAIN-CONTAINING PROTEIN 13"/>
    <property type="match status" value="1"/>
</dbReference>
<accession>A0A5J4ZN31</accession>
<keyword evidence="1" id="KW-0833">Ubl conjugation pathway</keyword>
<evidence type="ECO:0000256" key="1">
    <source>
        <dbReference type="ARBA" id="ARBA00022786"/>
    </source>
</evidence>
<dbReference type="SUPFAM" id="SSF48371">
    <property type="entry name" value="ARM repeat"/>
    <property type="match status" value="1"/>
</dbReference>
<dbReference type="InterPro" id="IPR011989">
    <property type="entry name" value="ARM-like"/>
</dbReference>
<proteinExistence type="predicted"/>
<evidence type="ECO:0008006" key="4">
    <source>
        <dbReference type="Google" id="ProtNLM"/>
    </source>
</evidence>
<sequence>MLLLLARISSGAVPGILHVLKNGSIEAQANVAATIFFSLKAVDEYRGMISALGAIPIIVTVLREGIQREPGGKMVDKALAIVSMVAGHPDGKAAGAL</sequence>
<name>A0A5J4ZN31_9ASTE</name>
<protein>
    <recommendedName>
        <fullName evidence="4">U-box domain-containing protein</fullName>
    </recommendedName>
</protein>
<dbReference type="Gene3D" id="1.25.10.10">
    <property type="entry name" value="Leucine-rich Repeat Variant"/>
    <property type="match status" value="1"/>
</dbReference>
<reference evidence="2 3" key="1">
    <citation type="submission" date="2019-09" db="EMBL/GenBank/DDBJ databases">
        <title>A chromosome-level genome assembly of the Chinese tupelo Nyssa sinensis.</title>
        <authorList>
            <person name="Yang X."/>
            <person name="Kang M."/>
            <person name="Yang Y."/>
            <person name="Xiong H."/>
            <person name="Wang M."/>
            <person name="Zhang Z."/>
            <person name="Wang Z."/>
            <person name="Wu H."/>
            <person name="Ma T."/>
            <person name="Liu J."/>
            <person name="Xi Z."/>
        </authorList>
    </citation>
    <scope>NUCLEOTIDE SEQUENCE [LARGE SCALE GENOMIC DNA]</scope>
    <source>
        <strain evidence="2">J267</strain>
        <tissue evidence="2">Leaf</tissue>
    </source>
</reference>
<evidence type="ECO:0000313" key="3">
    <source>
        <dbReference type="Proteomes" id="UP000325577"/>
    </source>
</evidence>
<keyword evidence="3" id="KW-1185">Reference proteome</keyword>
<organism evidence="2 3">
    <name type="scientific">Nyssa sinensis</name>
    <dbReference type="NCBI Taxonomy" id="561372"/>
    <lineage>
        <taxon>Eukaryota</taxon>
        <taxon>Viridiplantae</taxon>
        <taxon>Streptophyta</taxon>
        <taxon>Embryophyta</taxon>
        <taxon>Tracheophyta</taxon>
        <taxon>Spermatophyta</taxon>
        <taxon>Magnoliopsida</taxon>
        <taxon>eudicotyledons</taxon>
        <taxon>Gunneridae</taxon>
        <taxon>Pentapetalae</taxon>
        <taxon>asterids</taxon>
        <taxon>Cornales</taxon>
        <taxon>Nyssaceae</taxon>
        <taxon>Nyssa</taxon>
    </lineage>
</organism>
<dbReference type="OrthoDB" id="7537227at2759"/>
<dbReference type="EMBL" id="CM018050">
    <property type="protein sequence ID" value="KAA8518892.1"/>
    <property type="molecule type" value="Genomic_DNA"/>
</dbReference>
<dbReference type="Proteomes" id="UP000325577">
    <property type="component" value="Linkage Group LG7"/>
</dbReference>